<dbReference type="AlphaFoldDB" id="A0A5B8XF32"/>
<feature type="compositionally biased region" description="Polar residues" evidence="4">
    <location>
        <begin position="85"/>
        <end position="120"/>
    </location>
</feature>
<feature type="region of interest" description="Disordered" evidence="4">
    <location>
        <begin position="43"/>
        <end position="62"/>
    </location>
</feature>
<name>A0A5B8XF32_9RICK</name>
<dbReference type="Pfam" id="PF00023">
    <property type="entry name" value="Ank"/>
    <property type="match status" value="1"/>
</dbReference>
<keyword evidence="2 3" id="KW-0040">ANK repeat</keyword>
<keyword evidence="6" id="KW-1185">Reference proteome</keyword>
<keyword evidence="1" id="KW-0677">Repeat</keyword>
<evidence type="ECO:0000256" key="3">
    <source>
        <dbReference type="PROSITE-ProRule" id="PRU00023"/>
    </source>
</evidence>
<feature type="repeat" description="ANK" evidence="3">
    <location>
        <begin position="342"/>
        <end position="374"/>
    </location>
</feature>
<evidence type="ECO:0000256" key="4">
    <source>
        <dbReference type="SAM" id="MobiDB-lite"/>
    </source>
</evidence>
<feature type="region of interest" description="Disordered" evidence="4">
    <location>
        <begin position="84"/>
        <end position="147"/>
    </location>
</feature>
<evidence type="ECO:0000313" key="6">
    <source>
        <dbReference type="Proteomes" id="UP000321934"/>
    </source>
</evidence>
<dbReference type="PROSITE" id="PS50088">
    <property type="entry name" value="ANK_REPEAT"/>
    <property type="match status" value="3"/>
</dbReference>
<feature type="repeat" description="ANK" evidence="3">
    <location>
        <begin position="309"/>
        <end position="341"/>
    </location>
</feature>
<dbReference type="PROSITE" id="PS50297">
    <property type="entry name" value="ANK_REP_REGION"/>
    <property type="match status" value="2"/>
</dbReference>
<evidence type="ECO:0000313" key="5">
    <source>
        <dbReference type="EMBL" id="QED23870.1"/>
    </source>
</evidence>
<proteinExistence type="predicted"/>
<dbReference type="SMART" id="SM00248">
    <property type="entry name" value="ANK"/>
    <property type="match status" value="4"/>
</dbReference>
<dbReference type="PANTHER" id="PTHR24201">
    <property type="entry name" value="ANK_REP_REGION DOMAIN-CONTAINING PROTEIN"/>
    <property type="match status" value="1"/>
</dbReference>
<dbReference type="Pfam" id="PF12796">
    <property type="entry name" value="Ank_2"/>
    <property type="match status" value="1"/>
</dbReference>
<dbReference type="RefSeq" id="WP_146821319.1">
    <property type="nucleotide sequence ID" value="NZ_CP029077.1"/>
</dbReference>
<reference evidence="5 6" key="1">
    <citation type="journal article" date="2019" name="ISME J.">
        <title>Deianiraea, an extracellular bacterium associated with the ciliate Paramecium, suggests an alternative scenario for the evolution of Rickettsiales.</title>
        <authorList>
            <person name="Castelli M."/>
            <person name="Sabaneyeva E."/>
            <person name="Lanzoni O."/>
            <person name="Lebedeva N."/>
            <person name="Floriano A.M."/>
            <person name="Gaiarsa S."/>
            <person name="Benken K."/>
            <person name="Modeo L."/>
            <person name="Bandi C."/>
            <person name="Potekhin A."/>
            <person name="Sassera D."/>
            <person name="Petroni G."/>
        </authorList>
    </citation>
    <scope>NUCLEOTIDE SEQUENCE [LARGE SCALE GENOMIC DNA]</scope>
    <source>
        <strain evidence="5">CyL4-1</strain>
    </source>
</reference>
<organism evidence="5 6">
    <name type="scientific">Candidatus Deianiraea vastatrix</name>
    <dbReference type="NCBI Taxonomy" id="2163644"/>
    <lineage>
        <taxon>Bacteria</taxon>
        <taxon>Pseudomonadati</taxon>
        <taxon>Pseudomonadota</taxon>
        <taxon>Alphaproteobacteria</taxon>
        <taxon>Rickettsiales</taxon>
        <taxon>Candidatus Deianiraeaceae</taxon>
        <taxon>Candidatus Deianiraea</taxon>
    </lineage>
</organism>
<feature type="compositionally biased region" description="Polar residues" evidence="4">
    <location>
        <begin position="130"/>
        <end position="140"/>
    </location>
</feature>
<dbReference type="SUPFAM" id="SSF48403">
    <property type="entry name" value="Ankyrin repeat"/>
    <property type="match status" value="1"/>
</dbReference>
<accession>A0A5B8XF32</accession>
<dbReference type="InterPro" id="IPR036770">
    <property type="entry name" value="Ankyrin_rpt-contain_sf"/>
</dbReference>
<evidence type="ECO:0000256" key="1">
    <source>
        <dbReference type="ARBA" id="ARBA00022737"/>
    </source>
</evidence>
<dbReference type="EMBL" id="CP029077">
    <property type="protein sequence ID" value="QED23870.1"/>
    <property type="molecule type" value="Genomic_DNA"/>
</dbReference>
<evidence type="ECO:0000256" key="2">
    <source>
        <dbReference type="ARBA" id="ARBA00023043"/>
    </source>
</evidence>
<sequence>MQGILNRLYKFILITIIVFSMPKFAKAEDAKYKVSYGGEKIYNDDSNITGETGEGDTLSAADRSKYTSKEFLKKTPQEQIDEMTKNSNNRQSSFNQLDPNNQKKTNSTAQVSDNKSNYPQPVNKKEEISTDTNTVGQNSTDTKEIQEQRKQQLTISSMDVKMLQNGVMNSDAQAQKELKNRLSRSKQATLTQEQIDAFGIPSPIVTRDVNHKNHQPPPNIAMRNYNKQNRHLTKMIYPQDYEYNAFKIIQDDKNFSTKDFEGMVDVLQDPSILDNNGNTLLMHAIVRKKHQIVMHLINNGVQPNILNRFGISALHLSSYVGDHITTVALIESGADPNIRDLNGNTPLMYATLSGDPSLAKRIVDLGGDVAMRNLKGLDAMDFAYESGNLAMVNYLLKKGQTLLIHRDVLQRQSDDADYLGDQTHAKLLDDYVDYIKRVEYFYYAR</sequence>
<gene>
    <name evidence="5" type="ORF">Deia_01089</name>
</gene>
<protein>
    <submittedName>
        <fullName evidence="5">Ankyrin repeats (3 copies)</fullName>
    </submittedName>
</protein>
<dbReference type="InterPro" id="IPR050776">
    <property type="entry name" value="Ank_Repeat/CDKN_Inhibitor"/>
</dbReference>
<feature type="repeat" description="ANK" evidence="3">
    <location>
        <begin position="276"/>
        <end position="308"/>
    </location>
</feature>
<dbReference type="Proteomes" id="UP000321934">
    <property type="component" value="Chromosome"/>
</dbReference>
<dbReference type="Gene3D" id="1.25.40.20">
    <property type="entry name" value="Ankyrin repeat-containing domain"/>
    <property type="match status" value="1"/>
</dbReference>
<dbReference type="InterPro" id="IPR002110">
    <property type="entry name" value="Ankyrin_rpt"/>
</dbReference>